<comment type="subcellular location">
    <subcellularLocation>
        <location evidence="1">Cell membrane</location>
        <topology evidence="1">Multi-pass membrane protein</topology>
    </subcellularLocation>
</comment>
<dbReference type="AlphaFoldDB" id="A0A2A9EMY8"/>
<keyword evidence="4 6" id="KW-1133">Transmembrane helix</keyword>
<protein>
    <submittedName>
        <fullName evidence="7">Threonine/homoserine/homoserine lactone efflux protein</fullName>
    </submittedName>
</protein>
<comment type="caution">
    <text evidence="7">The sequence shown here is derived from an EMBL/GenBank/DDBJ whole genome shotgun (WGS) entry which is preliminary data.</text>
</comment>
<evidence type="ECO:0000256" key="6">
    <source>
        <dbReference type="SAM" id="Phobius"/>
    </source>
</evidence>
<keyword evidence="3 6" id="KW-0812">Transmembrane</keyword>
<gene>
    <name evidence="7" type="ORF">ATJ97_2089</name>
</gene>
<keyword evidence="5 6" id="KW-0472">Membrane</keyword>
<feature type="transmembrane region" description="Helical" evidence="6">
    <location>
        <begin position="73"/>
        <end position="93"/>
    </location>
</feature>
<sequence>MTVLDALLGFAVVAGLLTLVPGLDTALVLRSSLTRARPYAWATALGIATGAMVWGVAAAVGLSALLATSEVAYRVLTLAGAVYMLWLGGSMLWKSFRDGAPRATDDAPVTAGAPSARQGWLIGVGTNLLNPKVGVATIPQFLPDGASPLLMGALLAGVHGALSLTWFAALIVGGAYARRWLADPRWLAVIDRATGLVLVAFGGKLLGDALPVGPSAVLPARA</sequence>
<dbReference type="InterPro" id="IPR001123">
    <property type="entry name" value="LeuE-type"/>
</dbReference>
<keyword evidence="8" id="KW-1185">Reference proteome</keyword>
<dbReference type="Pfam" id="PF01810">
    <property type="entry name" value="LysE"/>
    <property type="match status" value="1"/>
</dbReference>
<evidence type="ECO:0000256" key="5">
    <source>
        <dbReference type="ARBA" id="ARBA00023136"/>
    </source>
</evidence>
<dbReference type="PANTHER" id="PTHR30086">
    <property type="entry name" value="ARGININE EXPORTER PROTEIN ARGO"/>
    <property type="match status" value="1"/>
</dbReference>
<dbReference type="GO" id="GO:0015171">
    <property type="term" value="F:amino acid transmembrane transporter activity"/>
    <property type="evidence" value="ECO:0007669"/>
    <property type="project" value="TreeGrafter"/>
</dbReference>
<keyword evidence="2" id="KW-1003">Cell membrane</keyword>
<feature type="transmembrane region" description="Helical" evidence="6">
    <location>
        <begin position="38"/>
        <end position="66"/>
    </location>
</feature>
<dbReference type="Proteomes" id="UP000222106">
    <property type="component" value="Unassembled WGS sequence"/>
</dbReference>
<name>A0A2A9EMY8_9MICO</name>
<evidence type="ECO:0000256" key="4">
    <source>
        <dbReference type="ARBA" id="ARBA00022989"/>
    </source>
</evidence>
<dbReference type="OrthoDB" id="3175972at2"/>
<dbReference type="EMBL" id="PDJI01000004">
    <property type="protein sequence ID" value="PFG39579.1"/>
    <property type="molecule type" value="Genomic_DNA"/>
</dbReference>
<dbReference type="PANTHER" id="PTHR30086:SF20">
    <property type="entry name" value="ARGININE EXPORTER PROTEIN ARGO-RELATED"/>
    <property type="match status" value="1"/>
</dbReference>
<accession>A0A2A9EMY8</accession>
<reference evidence="7 8" key="1">
    <citation type="submission" date="2017-10" db="EMBL/GenBank/DDBJ databases">
        <title>Sequencing the genomes of 1000 actinobacteria strains.</title>
        <authorList>
            <person name="Klenk H.-P."/>
        </authorList>
    </citation>
    <scope>NUCLEOTIDE SEQUENCE [LARGE SCALE GENOMIC DNA]</scope>
    <source>
        <strain evidence="7 8">DSM 21838</strain>
    </source>
</reference>
<evidence type="ECO:0000256" key="1">
    <source>
        <dbReference type="ARBA" id="ARBA00004651"/>
    </source>
</evidence>
<evidence type="ECO:0000256" key="2">
    <source>
        <dbReference type="ARBA" id="ARBA00022475"/>
    </source>
</evidence>
<evidence type="ECO:0000256" key="3">
    <source>
        <dbReference type="ARBA" id="ARBA00022692"/>
    </source>
</evidence>
<dbReference type="RefSeq" id="WP_098483658.1">
    <property type="nucleotide sequence ID" value="NZ_PDJI01000004.1"/>
</dbReference>
<feature type="transmembrane region" description="Helical" evidence="6">
    <location>
        <begin position="149"/>
        <end position="177"/>
    </location>
</feature>
<organism evidence="7 8">
    <name type="scientific">Georgenia soli</name>
    <dbReference type="NCBI Taxonomy" id="638953"/>
    <lineage>
        <taxon>Bacteria</taxon>
        <taxon>Bacillati</taxon>
        <taxon>Actinomycetota</taxon>
        <taxon>Actinomycetes</taxon>
        <taxon>Micrococcales</taxon>
        <taxon>Bogoriellaceae</taxon>
        <taxon>Georgenia</taxon>
    </lineage>
</organism>
<proteinExistence type="predicted"/>
<dbReference type="GO" id="GO:0005886">
    <property type="term" value="C:plasma membrane"/>
    <property type="evidence" value="ECO:0007669"/>
    <property type="project" value="UniProtKB-SubCell"/>
</dbReference>
<evidence type="ECO:0000313" key="7">
    <source>
        <dbReference type="EMBL" id="PFG39579.1"/>
    </source>
</evidence>
<evidence type="ECO:0000313" key="8">
    <source>
        <dbReference type="Proteomes" id="UP000222106"/>
    </source>
</evidence>